<reference evidence="1" key="1">
    <citation type="submission" date="2022-10" db="EMBL/GenBank/DDBJ databases">
        <title>Culturing micro-colonial fungi from biological soil crusts in the Mojave desert and describing Neophaeococcomyces mojavensis, and introducing the new genera and species Taxawa tesnikishii.</title>
        <authorList>
            <person name="Kurbessoian T."/>
            <person name="Stajich J.E."/>
        </authorList>
    </citation>
    <scope>NUCLEOTIDE SEQUENCE</scope>
    <source>
        <strain evidence="1">JES_112</strain>
    </source>
</reference>
<protein>
    <submittedName>
        <fullName evidence="1">Uncharacterized protein</fullName>
    </submittedName>
</protein>
<organism evidence="1 2">
    <name type="scientific">Neophaeococcomyces mojaviensis</name>
    <dbReference type="NCBI Taxonomy" id="3383035"/>
    <lineage>
        <taxon>Eukaryota</taxon>
        <taxon>Fungi</taxon>
        <taxon>Dikarya</taxon>
        <taxon>Ascomycota</taxon>
        <taxon>Pezizomycotina</taxon>
        <taxon>Eurotiomycetes</taxon>
        <taxon>Chaetothyriomycetidae</taxon>
        <taxon>Chaetothyriales</taxon>
        <taxon>Chaetothyriales incertae sedis</taxon>
        <taxon>Neophaeococcomyces</taxon>
    </lineage>
</organism>
<sequence length="1293" mass="142150">MASTVEASAAENSKTPAQLLAEQHALHHATVEDTDDEDDIEHPAPSHSEPAAEAATNGTNGTMSAKAAGKQKEKPTVLDTQDEEAFPTLGTATKTSAKAPGWGVKGSLKTPATPPLSSGASTPSLRPAGPQTGLGAVNLPGTNRDHFDIEIGEIDKKKSIEKVLADVKRKYRVTTGVQEINAGKARRFYAEGPQRAQVRQALMDISKAISVEQRLSIPIPASASPIIIGKGGANIRQWEQEHGVKINIERDQRPPSTGSEDPRVDVVEVRGDAAATRVVKQKIVDMVKRNQPKINLPMRGIPPEFYPFLAGRHAAEIEQLQQDRDLDIRIPKYHQWQAQAPPRAAPGARPTFVPHGDSHIVLSGEQEAATQAKAAIEQLVRQLEEELSLQEHPAEQALHPHIVGERGMDPAEFLERTGCAIVVPPNHEETDEIHIIGPEDRIPEAVQLLDQLMAQKHNRPVDLRKQFANAPHGPERHSRALARYLQQKALEREFMNAHDSEIFFPANPNAAPNWAVVSSDAQKAVSARNDLMKIASAFPTSRIQLVQTDPFYHPHIEDMFAQQLQQDHGVVMIVPENDDDHIVLVYEGPPQEGPFTLPRQRPTSPEQREFERALQAAQEFLLGSIPTSDITATELPVPSQHHDRVERFVRNQQQTPAGTFPVQVDFGPQRERRSAHPQQAPQNITLRGPSQEDIEALRQQIEAFLVEVERDEKERDYVTTCDFPEKFVNKLVGKNGANIRALREKHDVEIDVREAGKVKIQGPQKKAEACKQEIIKLGKTFEDEVSYSIMVDPKFHGELIGKSGENLTKLQARVDNLVRIDFPRVSRGGDASDNVSEAGGPGQRQAPNEIRIRGPKAKADKVREELLSYTQHLQDTSHEATVSVHRDQVRSLIGRGGSELEKLRAETGAAVDVPNKADGERVTITIKGAKASVDKARQEIQKRSKAFDSIVTRTIMVDRKHHRDLIGSKGSNIQKIVHDAGGPERSAEAVQFPKQGEDSSTLTIRGTADVVEKIVTAIQSFVDDKEAQVTEVVDVPVDQHRLLIGTAGNIRKSIEQQYNISLDIPRRESGKTGVKIAGRPDGVAQAKEHIINLTKQPEGTTIMVPRSLHHAVANDGRIFRDLSRQGIKVDHKGQQPPKKPATNDTSRNLNTADTPLITDDESAAPTHSFNITSMTLGSGDETGEIPWILIGGRDVKEDTIAKAQQQIEEAIERAREPKHIGYLRLADPKMHKHVIGSKGATINRIRKETGCDIQVPGGGRGNDGEEITIIGPENGVCHARDLILQEIEKAGGD</sequence>
<evidence type="ECO:0000313" key="1">
    <source>
        <dbReference type="EMBL" id="KAJ9657051.1"/>
    </source>
</evidence>
<dbReference type="Proteomes" id="UP001172386">
    <property type="component" value="Unassembled WGS sequence"/>
</dbReference>
<evidence type="ECO:0000313" key="2">
    <source>
        <dbReference type="Proteomes" id="UP001172386"/>
    </source>
</evidence>
<gene>
    <name evidence="1" type="ORF">H2198_004543</name>
</gene>
<proteinExistence type="predicted"/>
<dbReference type="EMBL" id="JAPDRQ010000069">
    <property type="protein sequence ID" value="KAJ9657051.1"/>
    <property type="molecule type" value="Genomic_DNA"/>
</dbReference>
<accession>A0ACC3A8Q6</accession>
<keyword evidence="2" id="KW-1185">Reference proteome</keyword>
<comment type="caution">
    <text evidence="1">The sequence shown here is derived from an EMBL/GenBank/DDBJ whole genome shotgun (WGS) entry which is preliminary data.</text>
</comment>
<name>A0ACC3A8Q6_9EURO</name>